<dbReference type="STRING" id="1117702.AQZ52_06145"/>
<dbReference type="AlphaFoldDB" id="A0A124JVZ5"/>
<keyword evidence="3 8" id="KW-0479">Metal-binding</keyword>
<keyword evidence="5 8" id="KW-0408">Iron</keyword>
<dbReference type="PANTHER" id="PTHR46696:SF1">
    <property type="entry name" value="CYTOCHROME P450 YJIB-RELATED"/>
    <property type="match status" value="1"/>
</dbReference>
<keyword evidence="4 8" id="KW-0560">Oxidoreductase</keyword>
<dbReference type="SUPFAM" id="SSF48264">
    <property type="entry name" value="Cytochrome P450"/>
    <property type="match status" value="1"/>
</dbReference>
<dbReference type="Gene3D" id="1.10.630.10">
    <property type="entry name" value="Cytochrome P450"/>
    <property type="match status" value="1"/>
</dbReference>
<dbReference type="EMBL" id="LLZS01000003">
    <property type="protein sequence ID" value="KUR72799.1"/>
    <property type="molecule type" value="Genomic_DNA"/>
</dbReference>
<dbReference type="OrthoDB" id="5522954at2"/>
<evidence type="ECO:0000256" key="3">
    <source>
        <dbReference type="ARBA" id="ARBA00022723"/>
    </source>
</evidence>
<evidence type="ECO:0000256" key="5">
    <source>
        <dbReference type="ARBA" id="ARBA00023004"/>
    </source>
</evidence>
<dbReference type="FunFam" id="1.10.630.10:FF:000018">
    <property type="entry name" value="Cytochrome P450 monooxygenase"/>
    <property type="match status" value="1"/>
</dbReference>
<dbReference type="PROSITE" id="PS00086">
    <property type="entry name" value="CYTOCHROME_P450"/>
    <property type="match status" value="1"/>
</dbReference>
<accession>A0A124JVZ5</accession>
<organism evidence="9 10">
    <name type="scientific">Novosphingobium fuchskuhlense</name>
    <dbReference type="NCBI Taxonomy" id="1117702"/>
    <lineage>
        <taxon>Bacteria</taxon>
        <taxon>Pseudomonadati</taxon>
        <taxon>Pseudomonadota</taxon>
        <taxon>Alphaproteobacteria</taxon>
        <taxon>Sphingomonadales</taxon>
        <taxon>Sphingomonadaceae</taxon>
        <taxon>Novosphingobium</taxon>
    </lineage>
</organism>
<dbReference type="InterPro" id="IPR017972">
    <property type="entry name" value="Cyt_P450_CS"/>
</dbReference>
<keyword evidence="10" id="KW-1185">Reference proteome</keyword>
<comment type="caution">
    <text evidence="9">The sequence shown here is derived from an EMBL/GenBank/DDBJ whole genome shotgun (WGS) entry which is preliminary data.</text>
</comment>
<reference evidence="9 10" key="1">
    <citation type="submission" date="2015-10" db="EMBL/GenBank/DDBJ databases">
        <title>Draft genome sequence of Novosphingobium fuchskuhlense DSM 25065 isolated from a surface water sample of the southwest basin of Lake Grosse Fuchskuhle.</title>
        <authorList>
            <person name="Ruckert C."/>
            <person name="Winkler A."/>
            <person name="Glaeser J."/>
            <person name="Grossart H.-P."/>
            <person name="Kalinowski J."/>
            <person name="Glaeser S."/>
        </authorList>
    </citation>
    <scope>NUCLEOTIDE SEQUENCE [LARGE SCALE GENOMIC DNA]</scope>
    <source>
        <strain evidence="9 10">FNE08-7</strain>
    </source>
</reference>
<dbReference type="PRINTS" id="PR00385">
    <property type="entry name" value="P450"/>
</dbReference>
<comment type="similarity">
    <text evidence="1 8">Belongs to the cytochrome P450 family.</text>
</comment>
<sequence length="410" mass="46072">MSDGLRFDLTDPQLKRDPYPIFKALRDADPMHFSPLGFWIATRYEDVRAILMDRTNFGQGDFLSNIRLFYGPDFDVLSHSAYRWLSEIFLYQDPPRHTRVRGLVTQALTARRVMEMRPRVQAVADRLLDAVMDQRRMEVIHAFAYRFPTLVMCDMLGLSPEEASDEVLVALNQAIADSFVVFEMRAFSDAELGLANRQMDFLLDFFGSVIADRRRAPRDDLATALCNARDETGPLSDHEIATVAIGLFGAGFETTAHMIGNGLLSLAKFPDQWAKLVADPDLAEAATEEILRYESSLVGTNRTAFRDTEVGGQLIRAGERVLTLVAAANRDPAVFEEPDRFDVTRKGPKHLSFGGGIHFCVGAELARLEGEIALKSLVTRFPQLQIDAASAQWRREGFMFRGLTKLDVSW</sequence>
<evidence type="ECO:0000256" key="8">
    <source>
        <dbReference type="RuleBase" id="RU000461"/>
    </source>
</evidence>
<evidence type="ECO:0000256" key="1">
    <source>
        <dbReference type="ARBA" id="ARBA00010617"/>
    </source>
</evidence>
<evidence type="ECO:0000256" key="6">
    <source>
        <dbReference type="ARBA" id="ARBA00023033"/>
    </source>
</evidence>
<dbReference type="Pfam" id="PF00067">
    <property type="entry name" value="p450"/>
    <property type="match status" value="1"/>
</dbReference>
<dbReference type="GO" id="GO:0005506">
    <property type="term" value="F:iron ion binding"/>
    <property type="evidence" value="ECO:0007669"/>
    <property type="project" value="InterPro"/>
</dbReference>
<name>A0A124JVZ5_9SPHN</name>
<dbReference type="GO" id="GO:0020037">
    <property type="term" value="F:heme binding"/>
    <property type="evidence" value="ECO:0007669"/>
    <property type="project" value="InterPro"/>
</dbReference>
<dbReference type="InterPro" id="IPR001128">
    <property type="entry name" value="Cyt_P450"/>
</dbReference>
<dbReference type="InterPro" id="IPR036396">
    <property type="entry name" value="Cyt_P450_sf"/>
</dbReference>
<gene>
    <name evidence="9" type="ORF">AQZ52_06145</name>
</gene>
<dbReference type="GO" id="GO:0004497">
    <property type="term" value="F:monooxygenase activity"/>
    <property type="evidence" value="ECO:0007669"/>
    <property type="project" value="UniProtKB-KW"/>
</dbReference>
<evidence type="ECO:0000313" key="10">
    <source>
        <dbReference type="Proteomes" id="UP000058012"/>
    </source>
</evidence>
<dbReference type="Proteomes" id="UP000058012">
    <property type="component" value="Unassembled WGS sequence"/>
</dbReference>
<dbReference type="PANTHER" id="PTHR46696">
    <property type="entry name" value="P450, PUTATIVE (EUROFUNG)-RELATED"/>
    <property type="match status" value="1"/>
</dbReference>
<dbReference type="PRINTS" id="PR00359">
    <property type="entry name" value="BP450"/>
</dbReference>
<dbReference type="CDD" id="cd20625">
    <property type="entry name" value="CYP164-like"/>
    <property type="match status" value="1"/>
</dbReference>
<protein>
    <submittedName>
        <fullName evidence="9">Cytochrome</fullName>
    </submittedName>
</protein>
<evidence type="ECO:0000313" key="9">
    <source>
        <dbReference type="EMBL" id="KUR72799.1"/>
    </source>
</evidence>
<dbReference type="InterPro" id="IPR002397">
    <property type="entry name" value="Cyt_P450_B"/>
</dbReference>
<evidence type="ECO:0000256" key="4">
    <source>
        <dbReference type="ARBA" id="ARBA00023002"/>
    </source>
</evidence>
<evidence type="ECO:0000256" key="2">
    <source>
        <dbReference type="ARBA" id="ARBA00022617"/>
    </source>
</evidence>
<dbReference type="GO" id="GO:0016705">
    <property type="term" value="F:oxidoreductase activity, acting on paired donors, with incorporation or reduction of molecular oxygen"/>
    <property type="evidence" value="ECO:0007669"/>
    <property type="project" value="InterPro"/>
</dbReference>
<evidence type="ECO:0000256" key="7">
    <source>
        <dbReference type="ARBA" id="ARBA00043906"/>
    </source>
</evidence>
<keyword evidence="2 8" id="KW-0349">Heme</keyword>
<proteinExistence type="inferred from homology"/>
<comment type="function">
    <text evidence="7">Cytochromes P450 are a group of heme-thiolate monooxygenases. They oxidize a variety of structurally unrelated compounds, including steroids, fatty acids, and xenobiotics.</text>
</comment>
<keyword evidence="6 8" id="KW-0503">Monooxygenase</keyword>
<dbReference type="RefSeq" id="WP_067907313.1">
    <property type="nucleotide sequence ID" value="NZ_KQ954244.1"/>
</dbReference>